<gene>
    <name evidence="1" type="ORF">ACFYM3_42990</name>
</gene>
<accession>A0ABW6LS70</accession>
<proteinExistence type="predicted"/>
<name>A0ABW6LS70_9ACTN</name>
<evidence type="ECO:0008006" key="3">
    <source>
        <dbReference type="Google" id="ProtNLM"/>
    </source>
</evidence>
<evidence type="ECO:0000313" key="1">
    <source>
        <dbReference type="EMBL" id="MFE9231230.1"/>
    </source>
</evidence>
<sequence>MDYLLSAVTHLTEGGQPPNDRDLKYAVLHLHAATEVLLKARLVREHWSLVINDVRKATEKKFHEGDFASVSVEATIERLRDIVGLDIGQANRTAIVNLTRTRNAFTHYGHTATAYAVETQITLVLGFLLDFIPTHLYDPRSTSQFGTEYMDTMERIRERLGRIDSLVKARMRNVNAALKDMADRTVLCPHCRQYAVAIPEEKDQAEDQVLEPELRCLFCTAQWPACELARLYVLEVTGTDDGQLQPCGCSEYGPWAEQPTVVLGASTAAEPDAFMGLCFRCGARYYRKPGKVTGWSESPDSATKGV</sequence>
<dbReference type="EMBL" id="JBIAFP010000052">
    <property type="protein sequence ID" value="MFE9231230.1"/>
    <property type="molecule type" value="Genomic_DNA"/>
</dbReference>
<dbReference type="Proteomes" id="UP001601288">
    <property type="component" value="Unassembled WGS sequence"/>
</dbReference>
<dbReference type="RefSeq" id="WP_358292620.1">
    <property type="nucleotide sequence ID" value="NZ_JBEYGJ010000067.1"/>
</dbReference>
<protein>
    <recommendedName>
        <fullName evidence="3">DUF4145 domain-containing protein</fullName>
    </recommendedName>
</protein>
<keyword evidence="2" id="KW-1185">Reference proteome</keyword>
<organism evidence="1 2">
    <name type="scientific">Streptomyces massasporeus</name>
    <dbReference type="NCBI Taxonomy" id="67324"/>
    <lineage>
        <taxon>Bacteria</taxon>
        <taxon>Bacillati</taxon>
        <taxon>Actinomycetota</taxon>
        <taxon>Actinomycetes</taxon>
        <taxon>Kitasatosporales</taxon>
        <taxon>Streptomycetaceae</taxon>
        <taxon>Streptomyces</taxon>
    </lineage>
</organism>
<evidence type="ECO:0000313" key="2">
    <source>
        <dbReference type="Proteomes" id="UP001601288"/>
    </source>
</evidence>
<reference evidence="1 2" key="1">
    <citation type="submission" date="2024-10" db="EMBL/GenBank/DDBJ databases">
        <title>The Natural Products Discovery Center: Release of the First 8490 Sequenced Strains for Exploring Actinobacteria Biosynthetic Diversity.</title>
        <authorList>
            <person name="Kalkreuter E."/>
            <person name="Kautsar S.A."/>
            <person name="Yang D."/>
            <person name="Bader C.D."/>
            <person name="Teijaro C.N."/>
            <person name="Fluegel L."/>
            <person name="Davis C.M."/>
            <person name="Simpson J.R."/>
            <person name="Lauterbach L."/>
            <person name="Steele A.D."/>
            <person name="Gui C."/>
            <person name="Meng S."/>
            <person name="Li G."/>
            <person name="Viehrig K."/>
            <person name="Ye F."/>
            <person name="Su P."/>
            <person name="Kiefer A.F."/>
            <person name="Nichols A."/>
            <person name="Cepeda A.J."/>
            <person name="Yan W."/>
            <person name="Fan B."/>
            <person name="Jiang Y."/>
            <person name="Adhikari A."/>
            <person name="Zheng C.-J."/>
            <person name="Schuster L."/>
            <person name="Cowan T.M."/>
            <person name="Smanski M.J."/>
            <person name="Chevrette M.G."/>
            <person name="De Carvalho L.P.S."/>
            <person name="Shen B."/>
        </authorList>
    </citation>
    <scope>NUCLEOTIDE SEQUENCE [LARGE SCALE GENOMIC DNA]</scope>
    <source>
        <strain evidence="1 2">NPDC007066</strain>
    </source>
</reference>
<comment type="caution">
    <text evidence="1">The sequence shown here is derived from an EMBL/GenBank/DDBJ whole genome shotgun (WGS) entry which is preliminary data.</text>
</comment>